<protein>
    <recommendedName>
        <fullName evidence="4">Helix-turn-helix domain-containing protein</fullName>
    </recommendedName>
</protein>
<gene>
    <name evidence="2" type="ORF">HW532_12875</name>
</gene>
<evidence type="ECO:0000256" key="1">
    <source>
        <dbReference type="SAM" id="MobiDB-lite"/>
    </source>
</evidence>
<evidence type="ECO:0000313" key="2">
    <source>
        <dbReference type="EMBL" id="QPC43511.1"/>
    </source>
</evidence>
<dbReference type="EMBL" id="CP058214">
    <property type="protein sequence ID" value="QPC43511.1"/>
    <property type="molecule type" value="Genomic_DNA"/>
</dbReference>
<dbReference type="KEGG" id="kmn:HW532_12875"/>
<proteinExistence type="predicted"/>
<accession>A0A7S8C506</accession>
<feature type="region of interest" description="Disordered" evidence="1">
    <location>
        <begin position="56"/>
        <end position="82"/>
    </location>
</feature>
<dbReference type="RefSeq" id="WP_213160875.1">
    <property type="nucleotide sequence ID" value="NZ_CP058214.1"/>
</dbReference>
<dbReference type="Proteomes" id="UP000593594">
    <property type="component" value="Chromosome"/>
</dbReference>
<organism evidence="2 3">
    <name type="scientific">Kaustia mangrovi</name>
    <dbReference type="NCBI Taxonomy" id="2593653"/>
    <lineage>
        <taxon>Bacteria</taxon>
        <taxon>Pseudomonadati</taxon>
        <taxon>Pseudomonadota</taxon>
        <taxon>Alphaproteobacteria</taxon>
        <taxon>Hyphomicrobiales</taxon>
        <taxon>Parvibaculaceae</taxon>
        <taxon>Kaustia</taxon>
    </lineage>
</organism>
<name>A0A7S8C506_9HYPH</name>
<keyword evidence="3" id="KW-1185">Reference proteome</keyword>
<dbReference type="AlphaFoldDB" id="A0A7S8C506"/>
<evidence type="ECO:0000313" key="3">
    <source>
        <dbReference type="Proteomes" id="UP000593594"/>
    </source>
</evidence>
<reference evidence="2 3" key="1">
    <citation type="submission" date="2020-06" db="EMBL/GenBank/DDBJ databases">
        <title>Genome sequence of 2 isolates from Red Sea Mangroves.</title>
        <authorList>
            <person name="Sefrji F."/>
            <person name="Michoud G."/>
            <person name="Merlino G."/>
            <person name="Daffonchio D."/>
        </authorList>
    </citation>
    <scope>NUCLEOTIDE SEQUENCE [LARGE SCALE GENOMIC DNA]</scope>
    <source>
        <strain evidence="2 3">R1DC25</strain>
    </source>
</reference>
<evidence type="ECO:0008006" key="4">
    <source>
        <dbReference type="Google" id="ProtNLM"/>
    </source>
</evidence>
<sequence length="82" mass="9001">MPANDNLPLTLTRQQAAALCGLKPSGFSEWVRRGVVPKPIPGTHRWSRIALERALSGDTAGPASNDNLSPFEQWKMSRESQT</sequence>